<dbReference type="AlphaFoldDB" id="A0A101M3Y0"/>
<dbReference type="EMBL" id="LKAM01000001">
    <property type="protein sequence ID" value="KUM50644.1"/>
    <property type="molecule type" value="Genomic_DNA"/>
</dbReference>
<name>A0A101M3Y0_PICGL</name>
<comment type="caution">
    <text evidence="1">The sequence shown here is derived from an EMBL/GenBank/DDBJ whole genome shotgun (WGS) entry which is preliminary data.</text>
</comment>
<keyword evidence="1" id="KW-0496">Mitochondrion</keyword>
<geneLocation type="mitochondrion" evidence="1"/>
<organism evidence="1">
    <name type="scientific">Picea glauca</name>
    <name type="common">White spruce</name>
    <name type="synonym">Pinus glauca</name>
    <dbReference type="NCBI Taxonomy" id="3330"/>
    <lineage>
        <taxon>Eukaryota</taxon>
        <taxon>Viridiplantae</taxon>
        <taxon>Streptophyta</taxon>
        <taxon>Embryophyta</taxon>
        <taxon>Tracheophyta</taxon>
        <taxon>Spermatophyta</taxon>
        <taxon>Pinopsida</taxon>
        <taxon>Pinidae</taxon>
        <taxon>Conifers I</taxon>
        <taxon>Pinales</taxon>
        <taxon>Pinaceae</taxon>
        <taxon>Picea</taxon>
    </lineage>
</organism>
<proteinExistence type="predicted"/>
<reference evidence="1" key="1">
    <citation type="journal article" date="2015" name="Genome Biol. Evol.">
        <title>Organellar Genomes of White Spruce (Picea glauca): Assembly and Annotation.</title>
        <authorList>
            <person name="Jackman S.D."/>
            <person name="Warren R.L."/>
            <person name="Gibb E.A."/>
            <person name="Vandervalk B.P."/>
            <person name="Mohamadi H."/>
            <person name="Chu J."/>
            <person name="Raymond A."/>
            <person name="Pleasance S."/>
            <person name="Coope R."/>
            <person name="Wildung M.R."/>
            <person name="Ritland C.E."/>
            <person name="Bousquet J."/>
            <person name="Jones S.J."/>
            <person name="Bohlmann J."/>
            <person name="Birol I."/>
        </authorList>
    </citation>
    <scope>NUCLEOTIDE SEQUENCE [LARGE SCALE GENOMIC DNA]</scope>
    <source>
        <tissue evidence="1">Flushing bud</tissue>
    </source>
</reference>
<protein>
    <submittedName>
        <fullName evidence="1">Uncharacterized protein</fullName>
    </submittedName>
</protein>
<gene>
    <name evidence="1" type="ORF">ABT39_MTgene488</name>
</gene>
<evidence type="ECO:0000313" key="1">
    <source>
        <dbReference type="EMBL" id="KUM50644.1"/>
    </source>
</evidence>
<accession>A0A101M3Y0</accession>
<sequence>MRKANILAMKGNMTVNPHRNMGTFYEGDSL</sequence>